<proteinExistence type="predicted"/>
<organism evidence="2 3">
    <name type="scientific">Pseudodesulfovibrio cashew</name>
    <dbReference type="NCBI Taxonomy" id="2678688"/>
    <lineage>
        <taxon>Bacteria</taxon>
        <taxon>Pseudomonadati</taxon>
        <taxon>Thermodesulfobacteriota</taxon>
        <taxon>Desulfovibrionia</taxon>
        <taxon>Desulfovibrionales</taxon>
        <taxon>Desulfovibrionaceae</taxon>
    </lineage>
</organism>
<reference evidence="2 3" key="1">
    <citation type="submission" date="2019-11" db="EMBL/GenBank/DDBJ databases">
        <authorList>
            <person name="Zheng R.K."/>
            <person name="Sun C.M."/>
        </authorList>
    </citation>
    <scope>NUCLEOTIDE SEQUENCE [LARGE SCALE GENOMIC DNA]</scope>
    <source>
        <strain evidence="2 3">SRB007</strain>
    </source>
</reference>
<dbReference type="EMBL" id="CP046400">
    <property type="protein sequence ID" value="QGY40159.1"/>
    <property type="molecule type" value="Genomic_DNA"/>
</dbReference>
<evidence type="ECO:0000313" key="2">
    <source>
        <dbReference type="EMBL" id="QGY40159.1"/>
    </source>
</evidence>
<name>A0A6I6JG69_9BACT</name>
<dbReference type="RefSeq" id="WP_158947382.1">
    <property type="nucleotide sequence ID" value="NZ_CP046400.1"/>
</dbReference>
<accession>A0A6I6JG69</accession>
<sequence length="274" mass="30117">MTGNSRKSPDGKRANSALGRHKTDTPVRKTRTDRFPFTVAAPSFVIPAGVAENSRHLAERYEEIGLLFFETESCLAYTGDDLPPDLAKLPVSWHVHMPLDLPWRDGLDAAWSKLAGLVAKASYLSPRCWVLHPPTEPDMLVPLAARFREAGIDPADVLLENVEESDLAALWPEAREGGYSTCLDLGHILAYGQHPVLELDGLWDTVRMLHVYAPGPGGKHLGLACLDPEGWTLLRAMLAAFKGDAVTLEVFDDRALALSVDLLAEHLNQWNGKK</sequence>
<dbReference type="SUPFAM" id="SSF51658">
    <property type="entry name" value="Xylose isomerase-like"/>
    <property type="match status" value="1"/>
</dbReference>
<evidence type="ECO:0008006" key="4">
    <source>
        <dbReference type="Google" id="ProtNLM"/>
    </source>
</evidence>
<dbReference type="KEGG" id="psel:GM415_08465"/>
<feature type="region of interest" description="Disordered" evidence="1">
    <location>
        <begin position="1"/>
        <end position="29"/>
    </location>
</feature>
<dbReference type="Proteomes" id="UP000428328">
    <property type="component" value="Chromosome"/>
</dbReference>
<dbReference type="NCBIfam" id="NF041277">
    <property type="entry name" value="coba_remo_CbiR"/>
    <property type="match status" value="1"/>
</dbReference>
<protein>
    <recommendedName>
        <fullName evidence="4">Sugar phosphate isomerase/epimerase</fullName>
    </recommendedName>
</protein>
<dbReference type="InterPro" id="IPR036237">
    <property type="entry name" value="Xyl_isomerase-like_sf"/>
</dbReference>
<keyword evidence="3" id="KW-1185">Reference proteome</keyword>
<dbReference type="AlphaFoldDB" id="A0A6I6JG69"/>
<evidence type="ECO:0000313" key="3">
    <source>
        <dbReference type="Proteomes" id="UP000428328"/>
    </source>
</evidence>
<gene>
    <name evidence="2" type="ORF">GM415_08465</name>
</gene>
<dbReference type="Gene3D" id="3.20.20.150">
    <property type="entry name" value="Divalent-metal-dependent TIM barrel enzymes"/>
    <property type="match status" value="1"/>
</dbReference>
<evidence type="ECO:0000256" key="1">
    <source>
        <dbReference type="SAM" id="MobiDB-lite"/>
    </source>
</evidence>